<gene>
    <name evidence="3" type="ORF">CC78DRAFT_569183</name>
</gene>
<proteinExistence type="predicted"/>
<keyword evidence="2" id="KW-0732">Signal</keyword>
<feature type="signal peptide" evidence="2">
    <location>
        <begin position="1"/>
        <end position="22"/>
    </location>
</feature>
<dbReference type="SUPFAM" id="SSF51445">
    <property type="entry name" value="(Trans)glycosidases"/>
    <property type="match status" value="1"/>
</dbReference>
<dbReference type="Gene3D" id="3.20.20.80">
    <property type="entry name" value="Glycosidases"/>
    <property type="match status" value="1"/>
</dbReference>
<feature type="region of interest" description="Disordered" evidence="1">
    <location>
        <begin position="561"/>
        <end position="609"/>
    </location>
</feature>
<evidence type="ECO:0000313" key="4">
    <source>
        <dbReference type="Proteomes" id="UP000800093"/>
    </source>
</evidence>
<evidence type="ECO:0008006" key="5">
    <source>
        <dbReference type="Google" id="ProtNLM"/>
    </source>
</evidence>
<dbReference type="AlphaFoldDB" id="A0A9P4K8R5"/>
<accession>A0A9P4K8R5</accession>
<protein>
    <recommendedName>
        <fullName evidence="5">Glycoside hydrolase family 5 protein</fullName>
    </recommendedName>
</protein>
<sequence>MYFLNVLASLISVASLAEHASATLRITADHHSWGGVNYPSLQSLEPKERNEVIRAIVKSNARVIRLFIQGDEKYPDPEPEIGVFDRSMLDRFDDTLAAIHRISKGKVKVIVAPHNAHALRGSNNVPCDAYCKKIDGAFLDFYSNLDIRETYRTRLDVFFKHYPSKNFGGKPWSTLNEVILGVDVQNEPWSGIFPIVAGEPWLCDIATHLKDTIGLGKHNIAVITGGISGSQSPDGFENFPDCAFDCPAVDVISVHGYYTAKEDATAGTPWANMFLPGNTLTARALGKKLLLVEELAYVHNKMGLAYKKGAIWDQGNALNFRGIPWIYSHLTTKDEGTSSRVSILRSPIFAIGALADALKRAYTSRSNFDWSKYLAGPPALTNATELPLNPFTPEQSYCTFGCHGYLCDSPDGCAPDLMCKNSVCQAPAEKQPGKMGDECNSKAICQSHLRCEDGLCQQCLPRASKAPKRKRKSIFQADPNEQCELDTANPFRMRNICTLTPRGSPCQSAMHCSADEFCDWGVCKICTEGCLGMKCKSSNKCKTGYCNSYGRCDYPGQKKKGFGPGARARGRSPSNRGPKGQEGGPNKVWDVPVRVSIPSDGPIATGQAT</sequence>
<comment type="caution">
    <text evidence="3">The sequence shown here is derived from an EMBL/GenBank/DDBJ whole genome shotgun (WGS) entry which is preliminary data.</text>
</comment>
<evidence type="ECO:0000313" key="3">
    <source>
        <dbReference type="EMBL" id="KAF2263148.1"/>
    </source>
</evidence>
<organism evidence="3 4">
    <name type="scientific">Lojkania enalia</name>
    <dbReference type="NCBI Taxonomy" id="147567"/>
    <lineage>
        <taxon>Eukaryota</taxon>
        <taxon>Fungi</taxon>
        <taxon>Dikarya</taxon>
        <taxon>Ascomycota</taxon>
        <taxon>Pezizomycotina</taxon>
        <taxon>Dothideomycetes</taxon>
        <taxon>Pleosporomycetidae</taxon>
        <taxon>Pleosporales</taxon>
        <taxon>Pleosporales incertae sedis</taxon>
        <taxon>Lojkania</taxon>
    </lineage>
</organism>
<feature type="chain" id="PRO_5040514074" description="Glycoside hydrolase family 5 protein" evidence="2">
    <location>
        <begin position="23"/>
        <end position="609"/>
    </location>
</feature>
<dbReference type="OrthoDB" id="428177at2759"/>
<name>A0A9P4K8R5_9PLEO</name>
<reference evidence="4" key="1">
    <citation type="journal article" date="2020" name="Stud. Mycol.">
        <title>101 Dothideomycetes genomes: A test case for predicting lifestyles and emergence of pathogens.</title>
        <authorList>
            <person name="Haridas S."/>
            <person name="Albert R."/>
            <person name="Binder M."/>
            <person name="Bloem J."/>
            <person name="LaButti K."/>
            <person name="Salamov A."/>
            <person name="Andreopoulos B."/>
            <person name="Baker S."/>
            <person name="Barry K."/>
            <person name="Bills G."/>
            <person name="Bluhm B."/>
            <person name="Cannon C."/>
            <person name="Castanera R."/>
            <person name="Culley D."/>
            <person name="Daum C."/>
            <person name="Ezra D."/>
            <person name="Gonzalez J."/>
            <person name="Henrissat B."/>
            <person name="Kuo A."/>
            <person name="Liang C."/>
            <person name="Lipzen A."/>
            <person name="Lutzoni F."/>
            <person name="Magnuson J."/>
            <person name="Mondo S."/>
            <person name="Nolan M."/>
            <person name="Ohm R."/>
            <person name="Pangilinan J."/>
            <person name="Park H.-J."/>
            <person name="Ramirez L."/>
            <person name="Alfaro M."/>
            <person name="Sun H."/>
            <person name="Tritt A."/>
            <person name="Yoshinaga Y."/>
            <person name="Zwiers L.-H."/>
            <person name="Turgeon B."/>
            <person name="Goodwin S."/>
            <person name="Spatafora J."/>
            <person name="Crous P."/>
            <person name="Grigoriev I."/>
        </authorList>
    </citation>
    <scope>NUCLEOTIDE SEQUENCE [LARGE SCALE GENOMIC DNA]</scope>
    <source>
        <strain evidence="4">CBS 304.66</strain>
    </source>
</reference>
<dbReference type="Proteomes" id="UP000800093">
    <property type="component" value="Unassembled WGS sequence"/>
</dbReference>
<evidence type="ECO:0000256" key="2">
    <source>
        <dbReference type="SAM" id="SignalP"/>
    </source>
</evidence>
<keyword evidence="4" id="KW-1185">Reference proteome</keyword>
<evidence type="ECO:0000256" key="1">
    <source>
        <dbReference type="SAM" id="MobiDB-lite"/>
    </source>
</evidence>
<dbReference type="InterPro" id="IPR017853">
    <property type="entry name" value="GH"/>
</dbReference>
<dbReference type="EMBL" id="ML986629">
    <property type="protein sequence ID" value="KAF2263148.1"/>
    <property type="molecule type" value="Genomic_DNA"/>
</dbReference>